<dbReference type="EMBL" id="CAJVPP010002169">
    <property type="protein sequence ID" value="CAG8590117.1"/>
    <property type="molecule type" value="Genomic_DNA"/>
</dbReference>
<sequence>MSIKLINGTSGALEKLAAVSYYTLHLEDTPYPEDIPYLEDISRSYQENILLNKDNSQILYFPLNKNTSQTPFSSLNRNRSQTLSSLLNRNRSQTLYSYQEQEEKKNIGVLMKKIIKETKVEKEIKKKKERCQRGFQHMVKNKDQMLINLQPLISWNNWIEGLERVIGNLGYNLDEVSESDIEKV</sequence>
<dbReference type="AlphaFoldDB" id="A0A9N9C6T1"/>
<evidence type="ECO:0000313" key="2">
    <source>
        <dbReference type="Proteomes" id="UP000789375"/>
    </source>
</evidence>
<keyword evidence="2" id="KW-1185">Reference proteome</keyword>
<organism evidence="1 2">
    <name type="scientific">Funneliformis mosseae</name>
    <name type="common">Endomycorrhizal fungus</name>
    <name type="synonym">Glomus mosseae</name>
    <dbReference type="NCBI Taxonomy" id="27381"/>
    <lineage>
        <taxon>Eukaryota</taxon>
        <taxon>Fungi</taxon>
        <taxon>Fungi incertae sedis</taxon>
        <taxon>Mucoromycota</taxon>
        <taxon>Glomeromycotina</taxon>
        <taxon>Glomeromycetes</taxon>
        <taxon>Glomerales</taxon>
        <taxon>Glomeraceae</taxon>
        <taxon>Funneliformis</taxon>
    </lineage>
</organism>
<proteinExistence type="predicted"/>
<name>A0A9N9C6T1_FUNMO</name>
<gene>
    <name evidence="1" type="ORF">FMOSSE_LOCUS8394</name>
</gene>
<protein>
    <submittedName>
        <fullName evidence="1">13105_t:CDS:1</fullName>
    </submittedName>
</protein>
<reference evidence="1" key="1">
    <citation type="submission" date="2021-06" db="EMBL/GenBank/DDBJ databases">
        <authorList>
            <person name="Kallberg Y."/>
            <person name="Tangrot J."/>
            <person name="Rosling A."/>
        </authorList>
    </citation>
    <scope>NUCLEOTIDE SEQUENCE</scope>
    <source>
        <strain evidence="1">87-6 pot B 2015</strain>
    </source>
</reference>
<evidence type="ECO:0000313" key="1">
    <source>
        <dbReference type="EMBL" id="CAG8590117.1"/>
    </source>
</evidence>
<dbReference type="Proteomes" id="UP000789375">
    <property type="component" value="Unassembled WGS sequence"/>
</dbReference>
<comment type="caution">
    <text evidence="1">The sequence shown here is derived from an EMBL/GenBank/DDBJ whole genome shotgun (WGS) entry which is preliminary data.</text>
</comment>
<accession>A0A9N9C6T1</accession>